<sequence>MVLASGVDTAQANISQNIVKDLTQQNKITLRANKGDVNRFYTNFYATNSVQPFVWLDNGKVTARSKEMLSFLEKSSYKGLFPRNYHVVKINELMSSDLTSVEQQQLLDLLMTDAALSYLRDVSVGQPELIVVEQKNWLLPRDKFDSVSQLTALLNATDLSAQIVSIEPKHEQYQLLLDSLAKVLDSESSDEIETKMAVGGKMSLNDQNDKVQLLNNRLIELGYLGTAKKDQKLFDSETKKAVQVFQNEHLLEPDGVVGVRTQKELNKTKKDRVTQLMTNIERWRWMPKDLGQHYLVVDIPSFEYYVVKDGVETVRAKTIVGMAQRSTPVFMAPMNHIVFAPYWNVPRSMAVKDKLPQLKRDPERLARSKIRILDREGNEIDPTMVDWSQYNANNFPYRLRQDPGSYNALGKVKFMFPNEHAIYLHDTPQKSLFGKTERTFSSGCIRIENPIQLAEYFLKDQDWKVDRIQKAYDGSKEQTVRLKENMRFPVYTIYMTAAVDANGKTVYRSDIYDRDGAMQTKIAKLSINP</sequence>
<dbReference type="InterPro" id="IPR036365">
    <property type="entry name" value="PGBD-like_sf"/>
</dbReference>
<dbReference type="InterPro" id="IPR036366">
    <property type="entry name" value="PGBDSf"/>
</dbReference>
<dbReference type="InterPro" id="IPR002477">
    <property type="entry name" value="Peptidoglycan-bd-like"/>
</dbReference>
<comment type="similarity">
    <text evidence="2">Belongs to the YkuD family.</text>
</comment>
<evidence type="ECO:0000256" key="6">
    <source>
        <dbReference type="ARBA" id="ARBA00023316"/>
    </source>
</evidence>
<dbReference type="SUPFAM" id="SSF47090">
    <property type="entry name" value="PGBD-like"/>
    <property type="match status" value="1"/>
</dbReference>
<evidence type="ECO:0000256" key="1">
    <source>
        <dbReference type="ARBA" id="ARBA00004752"/>
    </source>
</evidence>
<keyword evidence="5 7" id="KW-0573">Peptidoglycan synthesis</keyword>
<dbReference type="PANTHER" id="PTHR41533">
    <property type="entry name" value="L,D-TRANSPEPTIDASE HI_1667-RELATED"/>
    <property type="match status" value="1"/>
</dbReference>
<dbReference type="Pfam" id="PF03734">
    <property type="entry name" value="YkuD"/>
    <property type="match status" value="1"/>
</dbReference>
<dbReference type="InterPro" id="IPR045380">
    <property type="entry name" value="LD_TPept_scaffold_dom"/>
</dbReference>
<keyword evidence="4 7" id="KW-0133">Cell shape</keyword>
<protein>
    <recommendedName>
        <fullName evidence="8">L,D-TPase catalytic domain-containing protein</fullName>
    </recommendedName>
</protein>
<evidence type="ECO:0000256" key="4">
    <source>
        <dbReference type="ARBA" id="ARBA00022960"/>
    </source>
</evidence>
<evidence type="ECO:0000256" key="5">
    <source>
        <dbReference type="ARBA" id="ARBA00022984"/>
    </source>
</evidence>
<dbReference type="Proteomes" id="UP001500631">
    <property type="component" value="Unassembled WGS sequence"/>
</dbReference>
<dbReference type="Pfam" id="PF20142">
    <property type="entry name" value="Scaffold"/>
    <property type="match status" value="1"/>
</dbReference>
<evidence type="ECO:0000259" key="8">
    <source>
        <dbReference type="PROSITE" id="PS52029"/>
    </source>
</evidence>
<organism evidence="9 10">
    <name type="scientific">Wohlfahrtiimonas larvae</name>
    <dbReference type="NCBI Taxonomy" id="1157986"/>
    <lineage>
        <taxon>Bacteria</taxon>
        <taxon>Pseudomonadati</taxon>
        <taxon>Pseudomonadota</taxon>
        <taxon>Gammaproteobacteria</taxon>
        <taxon>Cardiobacteriales</taxon>
        <taxon>Ignatzschineriaceae</taxon>
        <taxon>Wohlfahrtiimonas</taxon>
    </lineage>
</organism>
<dbReference type="Gene3D" id="1.10.101.10">
    <property type="entry name" value="PGBD-like superfamily/PGBD"/>
    <property type="match status" value="1"/>
</dbReference>
<evidence type="ECO:0000256" key="3">
    <source>
        <dbReference type="ARBA" id="ARBA00022679"/>
    </source>
</evidence>
<dbReference type="Gene3D" id="2.40.440.10">
    <property type="entry name" value="L,D-transpeptidase catalytic domain-like"/>
    <property type="match status" value="1"/>
</dbReference>
<evidence type="ECO:0000256" key="7">
    <source>
        <dbReference type="PROSITE-ProRule" id="PRU01373"/>
    </source>
</evidence>
<keyword evidence="6 7" id="KW-0961">Cell wall biogenesis/degradation</keyword>
<dbReference type="InterPro" id="IPR052905">
    <property type="entry name" value="LD-transpeptidase_YkuD-like"/>
</dbReference>
<evidence type="ECO:0000256" key="2">
    <source>
        <dbReference type="ARBA" id="ARBA00005992"/>
    </source>
</evidence>
<dbReference type="EMBL" id="BAABKE010000005">
    <property type="protein sequence ID" value="GAA5100881.1"/>
    <property type="molecule type" value="Genomic_DNA"/>
</dbReference>
<evidence type="ECO:0000313" key="10">
    <source>
        <dbReference type="Proteomes" id="UP001500631"/>
    </source>
</evidence>
<dbReference type="InterPro" id="IPR038063">
    <property type="entry name" value="Transpep_catalytic_dom"/>
</dbReference>
<accession>A0ABP9MXH5</accession>
<comment type="caution">
    <text evidence="9">The sequence shown here is derived from an EMBL/GenBank/DDBJ whole genome shotgun (WGS) entry which is preliminary data.</text>
</comment>
<comment type="pathway">
    <text evidence="1 7">Cell wall biogenesis; peptidoglycan biosynthesis.</text>
</comment>
<dbReference type="SUPFAM" id="SSF141523">
    <property type="entry name" value="L,D-transpeptidase catalytic domain-like"/>
    <property type="match status" value="1"/>
</dbReference>
<proteinExistence type="inferred from homology"/>
<dbReference type="CDD" id="cd16913">
    <property type="entry name" value="YkuD_like"/>
    <property type="match status" value="1"/>
</dbReference>
<evidence type="ECO:0000313" key="9">
    <source>
        <dbReference type="EMBL" id="GAA5100881.1"/>
    </source>
</evidence>
<name>A0ABP9MXH5_9GAMM</name>
<feature type="domain" description="L,D-TPase catalytic" evidence="8">
    <location>
        <begin position="293"/>
        <end position="468"/>
    </location>
</feature>
<dbReference type="Pfam" id="PF01471">
    <property type="entry name" value="PG_binding_1"/>
    <property type="match status" value="1"/>
</dbReference>
<dbReference type="PROSITE" id="PS52029">
    <property type="entry name" value="LD_TPASE"/>
    <property type="match status" value="1"/>
</dbReference>
<reference evidence="10" key="1">
    <citation type="journal article" date="2019" name="Int. J. Syst. Evol. Microbiol.">
        <title>The Global Catalogue of Microorganisms (GCM) 10K type strain sequencing project: providing services to taxonomists for standard genome sequencing and annotation.</title>
        <authorList>
            <consortium name="The Broad Institute Genomics Platform"/>
            <consortium name="The Broad Institute Genome Sequencing Center for Infectious Disease"/>
            <person name="Wu L."/>
            <person name="Ma J."/>
        </authorList>
    </citation>
    <scope>NUCLEOTIDE SEQUENCE [LARGE SCALE GENOMIC DNA]</scope>
    <source>
        <strain evidence="10">JCM 18424</strain>
    </source>
</reference>
<dbReference type="InterPro" id="IPR005490">
    <property type="entry name" value="LD_TPept_cat_dom"/>
</dbReference>
<dbReference type="PANTHER" id="PTHR41533:SF2">
    <property type="entry name" value="BLR7131 PROTEIN"/>
    <property type="match status" value="1"/>
</dbReference>
<keyword evidence="10" id="KW-1185">Reference proteome</keyword>
<keyword evidence="3" id="KW-0808">Transferase</keyword>
<feature type="active site" description="Nucleophile" evidence="7">
    <location>
        <position position="444"/>
    </location>
</feature>
<feature type="active site" description="Proton donor/acceptor" evidence="7">
    <location>
        <position position="425"/>
    </location>
</feature>
<gene>
    <name evidence="9" type="ORF">GCM10023338_16050</name>
</gene>